<feature type="domain" description="HAMP" evidence="14">
    <location>
        <begin position="348"/>
        <end position="422"/>
    </location>
</feature>
<evidence type="ECO:0000256" key="5">
    <source>
        <dbReference type="ARBA" id="ARBA00022679"/>
    </source>
</evidence>
<evidence type="ECO:0000256" key="1">
    <source>
        <dbReference type="ARBA" id="ARBA00000085"/>
    </source>
</evidence>
<dbReference type="Pfam" id="PF02518">
    <property type="entry name" value="HATPase_c"/>
    <property type="match status" value="1"/>
</dbReference>
<keyword evidence="5" id="KW-0808">Transferase</keyword>
<feature type="compositionally biased region" description="Basic and acidic residues" evidence="12">
    <location>
        <begin position="1319"/>
        <end position="1338"/>
    </location>
</feature>
<feature type="compositionally biased region" description="Basic and acidic residues" evidence="12">
    <location>
        <begin position="1380"/>
        <end position="1389"/>
    </location>
</feature>
<protein>
    <recommendedName>
        <fullName evidence="3">histidine kinase</fullName>
        <ecNumber evidence="3">2.7.13.3</ecNumber>
    </recommendedName>
</protein>
<evidence type="ECO:0000256" key="8">
    <source>
        <dbReference type="ARBA" id="ARBA00022777"/>
    </source>
</evidence>
<evidence type="ECO:0000256" key="10">
    <source>
        <dbReference type="ARBA" id="ARBA00022989"/>
    </source>
</evidence>
<proteinExistence type="predicted"/>
<feature type="region of interest" description="Disordered" evidence="12">
    <location>
        <begin position="743"/>
        <end position="1173"/>
    </location>
</feature>
<evidence type="ECO:0000256" key="9">
    <source>
        <dbReference type="ARBA" id="ARBA00022840"/>
    </source>
</evidence>
<dbReference type="RefSeq" id="WP_253856680.1">
    <property type="nucleotide sequence ID" value="NZ_BAAALM010000005.1"/>
</dbReference>
<keyword evidence="6 13" id="KW-0812">Transmembrane</keyword>
<feature type="compositionally biased region" description="Low complexity" evidence="12">
    <location>
        <begin position="1061"/>
        <end position="1091"/>
    </location>
</feature>
<reference evidence="17" key="1">
    <citation type="journal article" date="2019" name="Int. J. Syst. Evol. Microbiol.">
        <title>The Global Catalogue of Microorganisms (GCM) 10K type strain sequencing project: providing services to taxonomists for standard genome sequencing and annotation.</title>
        <authorList>
            <consortium name="The Broad Institute Genomics Platform"/>
            <consortium name="The Broad Institute Genome Sequencing Center for Infectious Disease"/>
            <person name="Wu L."/>
            <person name="Ma J."/>
        </authorList>
    </citation>
    <scope>NUCLEOTIDE SEQUENCE [LARGE SCALE GENOMIC DNA]</scope>
    <source>
        <strain evidence="17">JCM 13022</strain>
    </source>
</reference>
<sequence>MPRRSQAPRDEAADIQRSGGRWRLRNWRLRTRLLAALLVPVLAMLGFAGLRVESNLAEAGDYAAATERVRVDDTVANLVHELQRERDLTVRYVAGGRQGRPVEVLRQRERVDTARGEFEKTLTAARPDLPDEAVEDFRQWERGLEGLAAARYAGQHSAQPAGQVLAAYNDRVAGLLDMGGQAAVDTSDRELASTYLAAGSLARVKDALSIRRALVGEALASGTASPALRRALSGADVQVADARNNHAKFATPAQRRLLDEELNPRVEATSGTVTAVLNGDLSADPATWDRQATHAVDAAKRAEDALRDDVRDRSAALASEARSDALIDGTVILGVLLLAGLLAMAITRSLLRPLRTLRNSALDVAHYRLPEAVKGILADPDPRPEDAHRRSVEPVRVYSREELGQVARAFDAVHGQAVRLAGEQAMLRENVSSMFVNLSRRSQDLVERQLTVLDRMEEHEQDPDVLGGLFELDHLATRMRRNSENLLVLAGQDVGRPLPGAVAAEEIIGAALSEVEHYQRINVATTPQIGVRGEIVGDLVHVISELFENATDYSPGDSPVSVVSAVTQDGEWRIDITDRGAGMPETEIHRANMRLAEVPDVDVEVSRRMGLYVVARLARQHDIRVWLSAADLMGLTATVVVPAALVRQADSSPQESPVALEEATTTGQQSGQERPSSVVFRPEPQRRPATALPAEPEPSEPLAAADEPEDGPASAPVGRPVPDGGPRREAVAELFTDPYAEAGTFGVPARMPEQAPFAEPDAVGHPEAVASDDAVEPEDAPEPEDTVVPEDMAEPEDAVEPEVTAQAHATARGGEAEPSGSANLGPVLPRRMPAVSEVLADESGDTGDAGATDFADHPVQADGVEQVAGPAAPTGNQDPRFQDVGSQDAGSQETRSQETRHQETRSRDAQSPDAASPDAQYGDSRYGDLQQDQPRYEAPQHEPAFGEGVRGAEPEHGRAGRGGSAEQPASLRRPVRRPGAVPAADESLTEEIPLVPGGAETGRAAAFGTREADWEDDRDVASAARPPVPESAAEVTDGLTAPVPVIEDPDADRDGERAAAVDDVAADGAQDVPALGRAPAATGTDAPATSGADRETAVGPTAEPAPGRGARRRREPDLEPAEQTDVSAWGPGPTWPMRDDDEPGATPQPQPTSGSVPAPGDSAEAALGDDAPTDRMAAYRRLMTRWFEPGGDPQDWLLDSAEQGGAVPDRAEYVGAEYDNAQYTGAEYARADRGGSTTGPAGARPNGSDHGEWHRRGGTPEAVRNGDVRSQPPGPGGGSAVTGSSGTVPESTVPDGPVQQGAGSEDALPGHSDPDPALEPERGDLAPEVPGHDGRADRNGAASTGSEPVGSADDDVEAGVRNGYGTDGGRRRRQPAFIDRSPEAIRERMSGLQRATALARHGRSR</sequence>
<dbReference type="PANTHER" id="PTHR44936:SF9">
    <property type="entry name" value="SENSOR PROTEIN CREC"/>
    <property type="match status" value="1"/>
</dbReference>
<name>A0ABP4FT14_9PSEU</name>
<evidence type="ECO:0000313" key="17">
    <source>
        <dbReference type="Proteomes" id="UP001500467"/>
    </source>
</evidence>
<dbReference type="InterPro" id="IPR036890">
    <property type="entry name" value="HATPase_C_sf"/>
</dbReference>
<evidence type="ECO:0000256" key="7">
    <source>
        <dbReference type="ARBA" id="ARBA00022741"/>
    </source>
</evidence>
<feature type="domain" description="Histidine kinase/HSP90-like ATPase" evidence="15">
    <location>
        <begin position="534"/>
        <end position="645"/>
    </location>
</feature>
<dbReference type="InterPro" id="IPR013587">
    <property type="entry name" value="Nitrate/nitrite_sensing"/>
</dbReference>
<evidence type="ECO:0000256" key="6">
    <source>
        <dbReference type="ARBA" id="ARBA00022692"/>
    </source>
</evidence>
<feature type="compositionally biased region" description="Basic and acidic residues" evidence="12">
    <location>
        <begin position="895"/>
        <end position="910"/>
    </location>
</feature>
<keyword evidence="7" id="KW-0547">Nucleotide-binding</keyword>
<dbReference type="InterPro" id="IPR050980">
    <property type="entry name" value="2C_sensor_his_kinase"/>
</dbReference>
<feature type="compositionally biased region" description="Polar residues" evidence="12">
    <location>
        <begin position="874"/>
        <end position="894"/>
    </location>
</feature>
<dbReference type="SMART" id="SM00387">
    <property type="entry name" value="HATPase_c"/>
    <property type="match status" value="1"/>
</dbReference>
<feature type="region of interest" description="Disordered" evidence="12">
    <location>
        <begin position="1227"/>
        <end position="1405"/>
    </location>
</feature>
<accession>A0ABP4FT14</accession>
<evidence type="ECO:0000256" key="13">
    <source>
        <dbReference type="SAM" id="Phobius"/>
    </source>
</evidence>
<dbReference type="Proteomes" id="UP001500467">
    <property type="component" value="Unassembled WGS sequence"/>
</dbReference>
<dbReference type="EC" id="2.7.13.3" evidence="3"/>
<evidence type="ECO:0000313" key="16">
    <source>
        <dbReference type="EMBL" id="GAA1199342.1"/>
    </source>
</evidence>
<feature type="compositionally biased region" description="Polar residues" evidence="12">
    <location>
        <begin position="663"/>
        <end position="675"/>
    </location>
</feature>
<keyword evidence="17" id="KW-1185">Reference proteome</keyword>
<feature type="compositionally biased region" description="Acidic residues" evidence="12">
    <location>
        <begin position="773"/>
        <end position="800"/>
    </location>
</feature>
<dbReference type="Gene3D" id="6.10.340.10">
    <property type="match status" value="1"/>
</dbReference>
<evidence type="ECO:0000259" key="15">
    <source>
        <dbReference type="SMART" id="SM00387"/>
    </source>
</evidence>
<keyword evidence="10 13" id="KW-1133">Transmembrane helix</keyword>
<organism evidence="16 17">
    <name type="scientific">Prauserella alba</name>
    <dbReference type="NCBI Taxonomy" id="176898"/>
    <lineage>
        <taxon>Bacteria</taxon>
        <taxon>Bacillati</taxon>
        <taxon>Actinomycetota</taxon>
        <taxon>Actinomycetes</taxon>
        <taxon>Pseudonocardiales</taxon>
        <taxon>Pseudonocardiaceae</taxon>
        <taxon>Prauserella</taxon>
    </lineage>
</organism>
<dbReference type="SUPFAM" id="SSF55874">
    <property type="entry name" value="ATPase domain of HSP90 chaperone/DNA topoisomerase II/histidine kinase"/>
    <property type="match status" value="1"/>
</dbReference>
<keyword evidence="4" id="KW-0597">Phosphoprotein</keyword>
<dbReference type="PANTHER" id="PTHR44936">
    <property type="entry name" value="SENSOR PROTEIN CREC"/>
    <property type="match status" value="1"/>
</dbReference>
<dbReference type="InterPro" id="IPR003660">
    <property type="entry name" value="HAMP_dom"/>
</dbReference>
<comment type="subcellular location">
    <subcellularLocation>
        <location evidence="2">Membrane</location>
    </subcellularLocation>
</comment>
<evidence type="ECO:0000259" key="14">
    <source>
        <dbReference type="SMART" id="SM00304"/>
    </source>
</evidence>
<comment type="catalytic activity">
    <reaction evidence="1">
        <text>ATP + protein L-histidine = ADP + protein N-phospho-L-histidine.</text>
        <dbReference type="EC" id="2.7.13.3"/>
    </reaction>
</comment>
<keyword evidence="8" id="KW-0418">Kinase</keyword>
<feature type="compositionally biased region" description="Low complexity" evidence="12">
    <location>
        <begin position="688"/>
        <end position="724"/>
    </location>
</feature>
<keyword evidence="11" id="KW-0902">Two-component regulatory system</keyword>
<evidence type="ECO:0000256" key="3">
    <source>
        <dbReference type="ARBA" id="ARBA00012438"/>
    </source>
</evidence>
<evidence type="ECO:0000256" key="4">
    <source>
        <dbReference type="ARBA" id="ARBA00022553"/>
    </source>
</evidence>
<dbReference type="Gene3D" id="3.30.565.10">
    <property type="entry name" value="Histidine kinase-like ATPase, C-terminal domain"/>
    <property type="match status" value="1"/>
</dbReference>
<dbReference type="InterPro" id="IPR003594">
    <property type="entry name" value="HATPase_dom"/>
</dbReference>
<evidence type="ECO:0000256" key="11">
    <source>
        <dbReference type="ARBA" id="ARBA00023012"/>
    </source>
</evidence>
<evidence type="ECO:0000256" key="2">
    <source>
        <dbReference type="ARBA" id="ARBA00004370"/>
    </source>
</evidence>
<keyword evidence="13" id="KW-0472">Membrane</keyword>
<feature type="transmembrane region" description="Helical" evidence="13">
    <location>
        <begin position="33"/>
        <end position="50"/>
    </location>
</feature>
<gene>
    <name evidence="16" type="ORF">GCM10009675_13880</name>
</gene>
<dbReference type="EMBL" id="BAAALM010000005">
    <property type="protein sequence ID" value="GAA1199342.1"/>
    <property type="molecule type" value="Genomic_DNA"/>
</dbReference>
<dbReference type="SMART" id="SM00304">
    <property type="entry name" value="HAMP"/>
    <property type="match status" value="1"/>
</dbReference>
<feature type="compositionally biased region" description="Low complexity" evidence="12">
    <location>
        <begin position="911"/>
        <end position="920"/>
    </location>
</feature>
<dbReference type="Pfam" id="PF08376">
    <property type="entry name" value="NIT"/>
    <property type="match status" value="1"/>
</dbReference>
<keyword evidence="9" id="KW-0067">ATP-binding</keyword>
<comment type="caution">
    <text evidence="16">The sequence shown here is derived from an EMBL/GenBank/DDBJ whole genome shotgun (WGS) entry which is preliminary data.</text>
</comment>
<evidence type="ECO:0000256" key="12">
    <source>
        <dbReference type="SAM" id="MobiDB-lite"/>
    </source>
</evidence>
<feature type="region of interest" description="Disordered" evidence="12">
    <location>
        <begin position="650"/>
        <end position="727"/>
    </location>
</feature>